<name>A0A9E9LFC0_9BURK</name>
<protein>
    <submittedName>
        <fullName evidence="1">Uncharacterized protein</fullName>
    </submittedName>
</protein>
<proteinExistence type="predicted"/>
<dbReference type="RefSeq" id="WP_269283463.1">
    <property type="nucleotide sequence ID" value="NZ_CP098250.1"/>
</dbReference>
<sequence length="102" mass="11048">MKSVKFMKLICAFCAVGGVFFSVPAEAGGTHWSINIGVPVIAAPPPVAVYSNPVVPVATVVSPAPVMIHPHVVPRPVAVHHPVPHWKGPRYHGNRYRHRGHR</sequence>
<dbReference type="EMBL" id="CP098251">
    <property type="protein sequence ID" value="WAV91278.1"/>
    <property type="molecule type" value="Genomic_DNA"/>
</dbReference>
<reference evidence="1" key="1">
    <citation type="journal article" date="2022" name="Front. Microbiol.">
        <title>New perspectives on an old grouping: The genomic and phenotypic variability of Oxalobacter formigenes and the implications for calcium oxalate stone prevention.</title>
        <authorList>
            <person name="Chmiel J.A."/>
            <person name="Carr C."/>
            <person name="Stuivenberg G.A."/>
            <person name="Venema R."/>
            <person name="Chanyi R.M."/>
            <person name="Al K.F."/>
            <person name="Giguere D."/>
            <person name="Say H."/>
            <person name="Akouris P.P."/>
            <person name="Dominguez Romero S.A."/>
            <person name="Kwong A."/>
            <person name="Tai V."/>
            <person name="Koval S.F."/>
            <person name="Razvi H."/>
            <person name="Bjazevic J."/>
            <person name="Burton J.P."/>
        </authorList>
    </citation>
    <scope>NUCLEOTIDE SEQUENCE</scope>
    <source>
        <strain evidence="1">OxK</strain>
    </source>
</reference>
<accession>A0A9E9LFC0</accession>
<organism evidence="1">
    <name type="scientific">Oxalobacter aliiformigenes</name>
    <dbReference type="NCBI Taxonomy" id="2946593"/>
    <lineage>
        <taxon>Bacteria</taxon>
        <taxon>Pseudomonadati</taxon>
        <taxon>Pseudomonadota</taxon>
        <taxon>Betaproteobacteria</taxon>
        <taxon>Burkholderiales</taxon>
        <taxon>Oxalobacteraceae</taxon>
        <taxon>Oxalobacter</taxon>
    </lineage>
</organism>
<dbReference type="AlphaFoldDB" id="A0A9E9LFC0"/>
<dbReference type="Proteomes" id="UP001164819">
    <property type="component" value="Chromosome"/>
</dbReference>
<evidence type="ECO:0000313" key="1">
    <source>
        <dbReference type="EMBL" id="WAV91278.1"/>
    </source>
</evidence>
<gene>
    <name evidence="1" type="ORF">NB646_00470</name>
</gene>